<organism evidence="2">
    <name type="scientific">Aphanomyces invadans</name>
    <dbReference type="NCBI Taxonomy" id="157072"/>
    <lineage>
        <taxon>Eukaryota</taxon>
        <taxon>Sar</taxon>
        <taxon>Stramenopiles</taxon>
        <taxon>Oomycota</taxon>
        <taxon>Saprolegniomycetes</taxon>
        <taxon>Saprolegniales</taxon>
        <taxon>Verrucalvaceae</taxon>
        <taxon>Aphanomyces</taxon>
    </lineage>
</organism>
<name>A0A024TUL1_9STRA</name>
<dbReference type="RefSeq" id="XP_008873883.1">
    <property type="nucleotide sequence ID" value="XM_008875661.1"/>
</dbReference>
<proteinExistence type="predicted"/>
<dbReference type="VEuPathDB" id="FungiDB:H310_09561"/>
<gene>
    <name evidence="2" type="ORF">H310_09561</name>
</gene>
<evidence type="ECO:0008006" key="3">
    <source>
        <dbReference type="Google" id="ProtNLM"/>
    </source>
</evidence>
<accession>A0A024TUL1</accession>
<reference evidence="2" key="1">
    <citation type="submission" date="2013-12" db="EMBL/GenBank/DDBJ databases">
        <title>The Genome Sequence of Aphanomyces invadans NJM9701.</title>
        <authorList>
            <consortium name="The Broad Institute Genomics Platform"/>
            <person name="Russ C."/>
            <person name="Tyler B."/>
            <person name="van West P."/>
            <person name="Dieguez-Uribeondo J."/>
            <person name="Young S.K."/>
            <person name="Zeng Q."/>
            <person name="Gargeya S."/>
            <person name="Fitzgerald M."/>
            <person name="Abouelleil A."/>
            <person name="Alvarado L."/>
            <person name="Chapman S.B."/>
            <person name="Gainer-Dewar J."/>
            <person name="Goldberg J."/>
            <person name="Griggs A."/>
            <person name="Gujja S."/>
            <person name="Hansen M."/>
            <person name="Howarth C."/>
            <person name="Imamovic A."/>
            <person name="Ireland A."/>
            <person name="Larimer J."/>
            <person name="McCowan C."/>
            <person name="Murphy C."/>
            <person name="Pearson M."/>
            <person name="Poon T.W."/>
            <person name="Priest M."/>
            <person name="Roberts A."/>
            <person name="Saif S."/>
            <person name="Shea T."/>
            <person name="Sykes S."/>
            <person name="Wortman J."/>
            <person name="Nusbaum C."/>
            <person name="Birren B."/>
        </authorList>
    </citation>
    <scope>NUCLEOTIDE SEQUENCE [LARGE SCALE GENOMIC DNA]</scope>
    <source>
        <strain evidence="2">NJM9701</strain>
    </source>
</reference>
<dbReference type="EMBL" id="KI913972">
    <property type="protein sequence ID" value="ETV97674.1"/>
    <property type="molecule type" value="Genomic_DNA"/>
</dbReference>
<feature type="compositionally biased region" description="Low complexity" evidence="1">
    <location>
        <begin position="120"/>
        <end position="133"/>
    </location>
</feature>
<feature type="region of interest" description="Disordered" evidence="1">
    <location>
        <begin position="120"/>
        <end position="141"/>
    </location>
</feature>
<evidence type="ECO:0000256" key="1">
    <source>
        <dbReference type="SAM" id="MobiDB-lite"/>
    </source>
</evidence>
<sequence>MSENNTTKFANRPIPKATSINLDVSGKKREYLVEWQLHNGIWELEKNIKQVSHFKRLVHDLRNVNALIRQLGEGVVPIGCLMPIGCRMPIQGLSEILGEIRNSQFQMFAANRSLWLLPNGGHSSSTSSQGPSGRNPGLVRG</sequence>
<evidence type="ECO:0000313" key="2">
    <source>
        <dbReference type="EMBL" id="ETV97674.1"/>
    </source>
</evidence>
<dbReference type="AlphaFoldDB" id="A0A024TUL1"/>
<dbReference type="GeneID" id="20086611"/>
<protein>
    <recommendedName>
        <fullName evidence="3">Chromo domain-containing protein</fullName>
    </recommendedName>
</protein>